<dbReference type="EMBL" id="CP096660">
    <property type="protein sequence ID" value="UPV76583.1"/>
    <property type="molecule type" value="Genomic_DNA"/>
</dbReference>
<dbReference type="KEGG" id="halx:M0R89_18800"/>
<evidence type="ECO:0000313" key="2">
    <source>
        <dbReference type="EMBL" id="UPV76583.1"/>
    </source>
</evidence>
<keyword evidence="1" id="KW-0812">Transmembrane</keyword>
<dbReference type="Proteomes" id="UP000830729">
    <property type="component" value="Plasmid unnamed1"/>
</dbReference>
<accession>A0A8U0I0N3</accession>
<keyword evidence="1" id="KW-0472">Membrane</keyword>
<geneLocation type="plasmid" evidence="2 3">
    <name>unnamed1</name>
</geneLocation>
<evidence type="ECO:0000256" key="1">
    <source>
        <dbReference type="SAM" id="Phobius"/>
    </source>
</evidence>
<protein>
    <submittedName>
        <fullName evidence="2">Uncharacterized protein</fullName>
    </submittedName>
</protein>
<feature type="transmembrane region" description="Helical" evidence="1">
    <location>
        <begin position="28"/>
        <end position="45"/>
    </location>
</feature>
<dbReference type="RefSeq" id="WP_248652616.1">
    <property type="nucleotide sequence ID" value="NZ_CP096660.1"/>
</dbReference>
<name>A0A8U0I0N3_9EURY</name>
<gene>
    <name evidence="2" type="ORF">M0R89_18800</name>
</gene>
<evidence type="ECO:0000313" key="3">
    <source>
        <dbReference type="Proteomes" id="UP000830729"/>
    </source>
</evidence>
<keyword evidence="2" id="KW-0614">Plasmid</keyword>
<keyword evidence="1" id="KW-1133">Transmembrane helix</keyword>
<organism evidence="2 3">
    <name type="scientific">Halorussus limi</name>
    <dbReference type="NCBI Taxonomy" id="2938695"/>
    <lineage>
        <taxon>Archaea</taxon>
        <taxon>Methanobacteriati</taxon>
        <taxon>Methanobacteriota</taxon>
        <taxon>Stenosarchaea group</taxon>
        <taxon>Halobacteria</taxon>
        <taxon>Halobacteriales</taxon>
        <taxon>Haladaptataceae</taxon>
        <taxon>Halorussus</taxon>
    </lineage>
</organism>
<keyword evidence="3" id="KW-1185">Reference proteome</keyword>
<dbReference type="GeneID" id="72187293"/>
<reference evidence="2 3" key="1">
    <citation type="submission" date="2022-04" db="EMBL/GenBank/DDBJ databases">
        <title>Diverse halophilic archaea isolated from saline environments.</title>
        <authorList>
            <person name="Cui H.-L."/>
        </authorList>
    </citation>
    <scope>NUCLEOTIDE SEQUENCE [LARGE SCALE GENOMIC DNA]</scope>
    <source>
        <strain evidence="2 3">XZYJT49</strain>
        <plasmid evidence="2 3">unnamed1</plasmid>
    </source>
</reference>
<sequence>MTYQTTVGWSLLSSGIVTLALEILPWPSLYWGILFIVLGIATLYIRQ</sequence>
<dbReference type="AlphaFoldDB" id="A0A8U0I0N3"/>
<proteinExistence type="predicted"/>